<dbReference type="Proteomes" id="UP000572817">
    <property type="component" value="Unassembled WGS sequence"/>
</dbReference>
<dbReference type="AlphaFoldDB" id="A0A8H4N5V6"/>
<evidence type="ECO:0000313" key="2">
    <source>
        <dbReference type="EMBL" id="KAF4309357.1"/>
    </source>
</evidence>
<feature type="transmembrane region" description="Helical" evidence="1">
    <location>
        <begin position="244"/>
        <end position="265"/>
    </location>
</feature>
<proteinExistence type="predicted"/>
<dbReference type="EMBL" id="WWBZ02000007">
    <property type="protein sequence ID" value="KAF4312339.1"/>
    <property type="molecule type" value="Genomic_DNA"/>
</dbReference>
<evidence type="ECO:0000256" key="1">
    <source>
        <dbReference type="SAM" id="Phobius"/>
    </source>
</evidence>
<accession>A0A8H4N5V6</accession>
<feature type="transmembrane region" description="Helical" evidence="1">
    <location>
        <begin position="170"/>
        <end position="196"/>
    </location>
</feature>
<reference evidence="3 4" key="1">
    <citation type="submission" date="2020-04" db="EMBL/GenBank/DDBJ databases">
        <title>Genome Assembly and Annotation of Botryosphaeria dothidea sdau 11-99, a Latent Pathogen of Apple Fruit Ring Rot in China.</title>
        <authorList>
            <person name="Yu C."/>
            <person name="Diao Y."/>
            <person name="Lu Q."/>
            <person name="Zhao J."/>
            <person name="Cui S."/>
            <person name="Peng C."/>
            <person name="He B."/>
            <person name="Liu H."/>
        </authorList>
    </citation>
    <scope>NUCLEOTIDE SEQUENCE [LARGE SCALE GENOMIC DNA]</scope>
    <source>
        <strain evidence="4">sdau11-99</strain>
        <strain evidence="3">Sdau11-99</strain>
    </source>
</reference>
<protein>
    <recommendedName>
        <fullName evidence="5">Glycoside hydrolase protein</fullName>
    </recommendedName>
</protein>
<dbReference type="OrthoDB" id="5287295at2759"/>
<dbReference type="EMBL" id="WWBZ02000016">
    <property type="protein sequence ID" value="KAF4309357.1"/>
    <property type="molecule type" value="Genomic_DNA"/>
</dbReference>
<keyword evidence="1" id="KW-0812">Transmembrane</keyword>
<feature type="transmembrane region" description="Helical" evidence="1">
    <location>
        <begin position="107"/>
        <end position="131"/>
    </location>
</feature>
<feature type="transmembrane region" description="Helical" evidence="1">
    <location>
        <begin position="304"/>
        <end position="327"/>
    </location>
</feature>
<evidence type="ECO:0000313" key="4">
    <source>
        <dbReference type="Proteomes" id="UP000572817"/>
    </source>
</evidence>
<gene>
    <name evidence="2" type="ORF">GTA08_BOTSDO02729</name>
    <name evidence="3" type="ORF">GTA08_BOTSDO12433</name>
</gene>
<sequence length="394" mass="44760">MSDQVPREVLGLVVFVNLISFLAVFLGLLLVFMLWRHGEGLSYILMLSVGTTLGAVQGVITHLDYTVNWRKIQITRYEQSQKPYYDETAMFGKADTGWRSVLSWIAIYLYNVDSLLVLFWAITLFIGTWNIRMKSARKDSMAIAFKVMAVLLPAIMVSVCQIKALRRYPYIYLVVVNIIMTISMILGFVLVLAILYKYLMSRNIFKRFLDHPTSSVDPSSLGTVTSVTAGGRSGTRRTVTDKWLIIRFSIIMVILIIFEVALIVYELVNFHRSREAKSSRTTSKGPNFSIEQAKVDLFQYIPGVVPSIVAFCMLLLLLALAAQLIYVENRSAKVIRTPDIGGRRSLQAQRIPSQGRKARHRGRSQDRDILVAYIERQTSSHVTPSLIWWNIHAL</sequence>
<keyword evidence="1" id="KW-1133">Transmembrane helix</keyword>
<comment type="caution">
    <text evidence="3">The sequence shown here is derived from an EMBL/GenBank/DDBJ whole genome shotgun (WGS) entry which is preliminary data.</text>
</comment>
<keyword evidence="4" id="KW-1185">Reference proteome</keyword>
<feature type="transmembrane region" description="Helical" evidence="1">
    <location>
        <begin position="41"/>
        <end position="60"/>
    </location>
</feature>
<feature type="transmembrane region" description="Helical" evidence="1">
    <location>
        <begin position="143"/>
        <end position="164"/>
    </location>
</feature>
<evidence type="ECO:0008006" key="5">
    <source>
        <dbReference type="Google" id="ProtNLM"/>
    </source>
</evidence>
<evidence type="ECO:0000313" key="3">
    <source>
        <dbReference type="EMBL" id="KAF4312339.1"/>
    </source>
</evidence>
<name>A0A8H4N5V6_9PEZI</name>
<organism evidence="3 4">
    <name type="scientific">Botryosphaeria dothidea</name>
    <dbReference type="NCBI Taxonomy" id="55169"/>
    <lineage>
        <taxon>Eukaryota</taxon>
        <taxon>Fungi</taxon>
        <taxon>Dikarya</taxon>
        <taxon>Ascomycota</taxon>
        <taxon>Pezizomycotina</taxon>
        <taxon>Dothideomycetes</taxon>
        <taxon>Dothideomycetes incertae sedis</taxon>
        <taxon>Botryosphaeriales</taxon>
        <taxon>Botryosphaeriaceae</taxon>
        <taxon>Botryosphaeria</taxon>
    </lineage>
</organism>
<keyword evidence="1" id="KW-0472">Membrane</keyword>
<feature type="transmembrane region" description="Helical" evidence="1">
    <location>
        <begin position="12"/>
        <end position="34"/>
    </location>
</feature>